<gene>
    <name evidence="2" type="ORF">GSOID_T00025454001</name>
</gene>
<dbReference type="EMBL" id="FN654307">
    <property type="protein sequence ID" value="CBY31543.1"/>
    <property type="molecule type" value="Genomic_DNA"/>
</dbReference>
<name>E4Y7E3_OIKDI</name>
<dbReference type="Proteomes" id="UP000011014">
    <property type="component" value="Unassembled WGS sequence"/>
</dbReference>
<evidence type="ECO:0000256" key="1">
    <source>
        <dbReference type="SAM" id="MobiDB-lite"/>
    </source>
</evidence>
<feature type="compositionally biased region" description="Low complexity" evidence="1">
    <location>
        <begin position="356"/>
        <end position="368"/>
    </location>
</feature>
<feature type="region of interest" description="Disordered" evidence="1">
    <location>
        <begin position="791"/>
        <end position="815"/>
    </location>
</feature>
<reference evidence="2" key="1">
    <citation type="journal article" date="2010" name="Science">
        <title>Plasticity of animal genome architecture unmasked by rapid evolution of a pelagic tunicate.</title>
        <authorList>
            <person name="Denoeud F."/>
            <person name="Henriet S."/>
            <person name="Mungpakdee S."/>
            <person name="Aury J.M."/>
            <person name="Da Silva C."/>
            <person name="Brinkmann H."/>
            <person name="Mikhaleva J."/>
            <person name="Olsen L.C."/>
            <person name="Jubin C."/>
            <person name="Canestro C."/>
            <person name="Bouquet J.M."/>
            <person name="Danks G."/>
            <person name="Poulain J."/>
            <person name="Campsteijn C."/>
            <person name="Adamski M."/>
            <person name="Cross I."/>
            <person name="Yadetie F."/>
            <person name="Muffato M."/>
            <person name="Louis A."/>
            <person name="Butcher S."/>
            <person name="Tsagkogeorga G."/>
            <person name="Konrad A."/>
            <person name="Singh S."/>
            <person name="Jensen M.F."/>
            <person name="Cong E.H."/>
            <person name="Eikeseth-Otteraa H."/>
            <person name="Noel B."/>
            <person name="Anthouard V."/>
            <person name="Porcel B.M."/>
            <person name="Kachouri-Lafond R."/>
            <person name="Nishino A."/>
            <person name="Ugolini M."/>
            <person name="Chourrout P."/>
            <person name="Nishida H."/>
            <person name="Aasland R."/>
            <person name="Huzurbazar S."/>
            <person name="Westhof E."/>
            <person name="Delsuc F."/>
            <person name="Lehrach H."/>
            <person name="Reinhardt R."/>
            <person name="Weissenbach J."/>
            <person name="Roy S.W."/>
            <person name="Artiguenave F."/>
            <person name="Postlethwait J.H."/>
            <person name="Manak J.R."/>
            <person name="Thompson E.M."/>
            <person name="Jaillon O."/>
            <person name="Du Pasquier L."/>
            <person name="Boudinot P."/>
            <person name="Liberles D.A."/>
            <person name="Volff J.N."/>
            <person name="Philippe H."/>
            <person name="Lenhard B."/>
            <person name="Roest Crollius H."/>
            <person name="Wincker P."/>
            <person name="Chourrout D."/>
        </authorList>
    </citation>
    <scope>NUCLEOTIDE SEQUENCE [LARGE SCALE GENOMIC DNA]</scope>
</reference>
<feature type="region of interest" description="Disordered" evidence="1">
    <location>
        <begin position="334"/>
        <end position="410"/>
    </location>
</feature>
<feature type="compositionally biased region" description="Basic residues" evidence="1">
    <location>
        <begin position="389"/>
        <end position="400"/>
    </location>
</feature>
<dbReference type="AlphaFoldDB" id="E4Y7E3"/>
<evidence type="ECO:0008006" key="3">
    <source>
        <dbReference type="Google" id="ProtNLM"/>
    </source>
</evidence>
<proteinExistence type="predicted"/>
<sequence>MRHIDFESCTSVGKVISQPPALNNFFDSMEEVNFEQDDLFISSEAAEATLVDQKFELIPVWRPPTPPRETTVDNANHFRTEIWECSYESKPMALSVSKTRPVMSPVPKAEHDLPLSFFQRNQKAILNHRKQLKNEPKTQVVPTQFSNPWIIDHEFTLAMAVDDYCSNSAIPVNWEEVASVINSYSSSYHSPASTRQHYENELIPREEGKPAIIPGQKPPKISKKAQLLESTRKTGQKMRSKTAQMYMQDNNSSMSKHIKGIFNDILDVTIKKDERHRDINQVILKPIPKLERNREDKDGNYPDKEGHRSIIMAHGINPDSCLTPLEIIKKYKHRGLPQEQSATRTGANPLATPMGTPRTPSSPSSNRPIKNQWHPPGAAPQQMPSHVQVRQKHPVARKRPGPVPEAMGAPGQKIFYQSGIGQVPRYTSPQEVHPRKVNSPRQGHHVQHRAQVPTNQFVIQNGKPIQITGSSGIQIQSPVNQHPIKTEYLPQVSIAGASNQGIQLLKTINPATMKQEPPDSHEQGQNTVVIASTMEQQVNEQPQMIYVQSSDGNKITLKPVTAQGGRQIIQIPHQNTQYISVVNQHGKVIGSQGGPPKLYIKNSSSSGTPHQVVLQQDGTQQLVIPSSMIQQHRLLVQTSTGNILPQGNKIYIQQANNINQPIILNQGQQIITNNGQILTLQPQQGKASRMFVTQQPQQRVMVQQASRGGNSRAAIPQQVMMANSNKNIVQVQQQPIQQPVSQIINPIGGQTIQTTIQPNQTALPISADTNITLQTTQAQFDRLNHQLASGTSGSTLITTPGTPTNFEPSNVSQPK</sequence>
<evidence type="ECO:0000313" key="2">
    <source>
        <dbReference type="EMBL" id="CBY31543.1"/>
    </source>
</evidence>
<organism evidence="2">
    <name type="scientific">Oikopleura dioica</name>
    <name type="common">Tunicate</name>
    <dbReference type="NCBI Taxonomy" id="34765"/>
    <lineage>
        <taxon>Eukaryota</taxon>
        <taxon>Metazoa</taxon>
        <taxon>Chordata</taxon>
        <taxon>Tunicata</taxon>
        <taxon>Appendicularia</taxon>
        <taxon>Copelata</taxon>
        <taxon>Oikopleuridae</taxon>
        <taxon>Oikopleura</taxon>
    </lineage>
</organism>
<protein>
    <recommendedName>
        <fullName evidence="3">Myb-like domain-containing protein</fullName>
    </recommendedName>
</protein>
<accession>E4Y7E3</accession>